<reference evidence="2" key="1">
    <citation type="journal article" date="2020" name="Stud. Mycol.">
        <title>101 Dothideomycetes genomes: a test case for predicting lifestyles and emergence of pathogens.</title>
        <authorList>
            <person name="Haridas S."/>
            <person name="Albert R."/>
            <person name="Binder M."/>
            <person name="Bloem J."/>
            <person name="Labutti K."/>
            <person name="Salamov A."/>
            <person name="Andreopoulos B."/>
            <person name="Baker S."/>
            <person name="Barry K."/>
            <person name="Bills G."/>
            <person name="Bluhm B."/>
            <person name="Cannon C."/>
            <person name="Castanera R."/>
            <person name="Culley D."/>
            <person name="Daum C."/>
            <person name="Ezra D."/>
            <person name="Gonzalez J."/>
            <person name="Henrissat B."/>
            <person name="Kuo A."/>
            <person name="Liang C."/>
            <person name="Lipzen A."/>
            <person name="Lutzoni F."/>
            <person name="Magnuson J."/>
            <person name="Mondo S."/>
            <person name="Nolan M."/>
            <person name="Ohm R."/>
            <person name="Pangilinan J."/>
            <person name="Park H.-J."/>
            <person name="Ramirez L."/>
            <person name="Alfaro M."/>
            <person name="Sun H."/>
            <person name="Tritt A."/>
            <person name="Yoshinaga Y."/>
            <person name="Zwiers L.-H."/>
            <person name="Turgeon B."/>
            <person name="Goodwin S."/>
            <person name="Spatafora J."/>
            <person name="Crous P."/>
            <person name="Grigoriev I."/>
        </authorList>
    </citation>
    <scope>NUCLEOTIDE SEQUENCE</scope>
    <source>
        <strain evidence="2">CBS 161.51</strain>
    </source>
</reference>
<dbReference type="AlphaFoldDB" id="A0A6A5S6Z6"/>
<feature type="transmembrane region" description="Helical" evidence="1">
    <location>
        <begin position="82"/>
        <end position="102"/>
    </location>
</feature>
<proteinExistence type="predicted"/>
<name>A0A6A5S6Z6_9PLEO</name>
<evidence type="ECO:0000313" key="3">
    <source>
        <dbReference type="Proteomes" id="UP000800038"/>
    </source>
</evidence>
<keyword evidence="1" id="KW-0472">Membrane</keyword>
<evidence type="ECO:0000313" key="2">
    <source>
        <dbReference type="EMBL" id="KAF1935158.1"/>
    </source>
</evidence>
<organism evidence="2 3">
    <name type="scientific">Clathrospora elynae</name>
    <dbReference type="NCBI Taxonomy" id="706981"/>
    <lineage>
        <taxon>Eukaryota</taxon>
        <taxon>Fungi</taxon>
        <taxon>Dikarya</taxon>
        <taxon>Ascomycota</taxon>
        <taxon>Pezizomycotina</taxon>
        <taxon>Dothideomycetes</taxon>
        <taxon>Pleosporomycetidae</taxon>
        <taxon>Pleosporales</taxon>
        <taxon>Diademaceae</taxon>
        <taxon>Clathrospora</taxon>
    </lineage>
</organism>
<keyword evidence="3" id="KW-1185">Reference proteome</keyword>
<evidence type="ECO:0000256" key="1">
    <source>
        <dbReference type="SAM" id="Phobius"/>
    </source>
</evidence>
<dbReference type="EMBL" id="ML976305">
    <property type="protein sequence ID" value="KAF1935158.1"/>
    <property type="molecule type" value="Genomic_DNA"/>
</dbReference>
<dbReference type="Proteomes" id="UP000800038">
    <property type="component" value="Unassembled WGS sequence"/>
</dbReference>
<protein>
    <submittedName>
        <fullName evidence="2">Uncharacterized protein</fullName>
    </submittedName>
</protein>
<accession>A0A6A5S6Z6</accession>
<keyword evidence="1" id="KW-0812">Transmembrane</keyword>
<sequence>MCICDLRCLGRYILEDLVGCLEYLSCKELWLHYPVLKGFATKMLCISSYVVQCARLGTWLELSFNRVSVVIKSGYVLKFHIVNAKIALISIIVFAKSWLLVWRGCRPW</sequence>
<gene>
    <name evidence="2" type="ORF">EJ02DRAFT_460606</name>
</gene>
<keyword evidence="1" id="KW-1133">Transmembrane helix</keyword>